<evidence type="ECO:0000313" key="2">
    <source>
        <dbReference type="Proteomes" id="UP001149142"/>
    </source>
</evidence>
<dbReference type="InterPro" id="IPR006121">
    <property type="entry name" value="HMA_dom"/>
</dbReference>
<gene>
    <name evidence="1" type="ORF">OOZ35_08785</name>
</gene>
<proteinExistence type="predicted"/>
<accession>A0ABT4S114</accession>
<reference evidence="1" key="1">
    <citation type="submission" date="2022-11" db="EMBL/GenBank/DDBJ databases">
        <title>Refractory cell wall polysaccharides provide important carbon source for microbial heterotrophs in the hadal ocean.</title>
        <authorList>
            <person name="Zhu X."/>
        </authorList>
    </citation>
    <scope>NUCLEOTIDE SEQUENCE</scope>
    <source>
        <strain evidence="1">MTRN7</strain>
    </source>
</reference>
<dbReference type="RefSeq" id="WP_106687039.1">
    <property type="nucleotide sequence ID" value="NZ_CAXQEU010000034.1"/>
</dbReference>
<name>A0ABT4S114_9FLAO</name>
<dbReference type="Proteomes" id="UP001149142">
    <property type="component" value="Unassembled WGS sequence"/>
</dbReference>
<organism evidence="1 2">
    <name type="scientific">Mesoflavibacter profundi</name>
    <dbReference type="NCBI Taxonomy" id="2708110"/>
    <lineage>
        <taxon>Bacteria</taxon>
        <taxon>Pseudomonadati</taxon>
        <taxon>Bacteroidota</taxon>
        <taxon>Flavobacteriia</taxon>
        <taxon>Flavobacteriales</taxon>
        <taxon>Flavobacteriaceae</taxon>
        <taxon>Mesoflavibacter</taxon>
    </lineage>
</organism>
<protein>
    <submittedName>
        <fullName evidence="1">Heavy-metal-associated domain-containing protein</fullName>
    </submittedName>
</protein>
<dbReference type="CDD" id="cd00371">
    <property type="entry name" value="HMA"/>
    <property type="match status" value="1"/>
</dbReference>
<keyword evidence="2" id="KW-1185">Reference proteome</keyword>
<dbReference type="EMBL" id="JAPFGC010000002">
    <property type="protein sequence ID" value="MDA0177583.1"/>
    <property type="molecule type" value="Genomic_DNA"/>
</dbReference>
<comment type="caution">
    <text evidence="1">The sequence shown here is derived from an EMBL/GenBank/DDBJ whole genome shotgun (WGS) entry which is preliminary data.</text>
</comment>
<sequence length="86" mass="9620">MSLLSENVIPGNHGKTFETDAKSHDDLSLIKNAILNVDGIKDVIINEEEYPKQFTIHTTKIVDVKSIEQEINKTGFHAIPKSLFSL</sequence>
<evidence type="ECO:0000313" key="1">
    <source>
        <dbReference type="EMBL" id="MDA0177583.1"/>
    </source>
</evidence>